<keyword evidence="4" id="KW-1185">Reference proteome</keyword>
<dbReference type="Pfam" id="PF07885">
    <property type="entry name" value="Ion_trans_2"/>
    <property type="match status" value="1"/>
</dbReference>
<dbReference type="KEGG" id="tet:TTHERM_01533600"/>
<dbReference type="AlphaFoldDB" id="Q228M8"/>
<feature type="domain" description="Potassium channel" evidence="2">
    <location>
        <begin position="1"/>
        <end position="41"/>
    </location>
</feature>
<gene>
    <name evidence="3" type="ORF">TTHERM_01533600</name>
</gene>
<dbReference type="HOGENOM" id="CLU_1386666_0_0_1"/>
<protein>
    <submittedName>
        <fullName evidence="3">Cyclic nucleotide-binding domain protein</fullName>
    </submittedName>
</protein>
<evidence type="ECO:0000256" key="1">
    <source>
        <dbReference type="SAM" id="Phobius"/>
    </source>
</evidence>
<dbReference type="EMBL" id="GG662532">
    <property type="protein sequence ID" value="EAR81745.2"/>
    <property type="molecule type" value="Genomic_DNA"/>
</dbReference>
<dbReference type="OrthoDB" id="312859at2759"/>
<dbReference type="SUPFAM" id="SSF51206">
    <property type="entry name" value="cAMP-binding domain-like"/>
    <property type="match status" value="1"/>
</dbReference>
<feature type="transmembrane region" description="Helical" evidence="1">
    <location>
        <begin position="18"/>
        <end position="38"/>
    </location>
</feature>
<reference evidence="4" key="1">
    <citation type="journal article" date="2006" name="PLoS Biol.">
        <title>Macronuclear genome sequence of the ciliate Tetrahymena thermophila, a model eukaryote.</title>
        <authorList>
            <person name="Eisen J.A."/>
            <person name="Coyne R.S."/>
            <person name="Wu M."/>
            <person name="Wu D."/>
            <person name="Thiagarajan M."/>
            <person name="Wortman J.R."/>
            <person name="Badger J.H."/>
            <person name="Ren Q."/>
            <person name="Amedeo P."/>
            <person name="Jones K.M."/>
            <person name="Tallon L.J."/>
            <person name="Delcher A.L."/>
            <person name="Salzberg S.L."/>
            <person name="Silva J.C."/>
            <person name="Haas B.J."/>
            <person name="Majoros W.H."/>
            <person name="Farzad M."/>
            <person name="Carlton J.M."/>
            <person name="Smith R.K. Jr."/>
            <person name="Garg J."/>
            <person name="Pearlman R.E."/>
            <person name="Karrer K.M."/>
            <person name="Sun L."/>
            <person name="Manning G."/>
            <person name="Elde N.C."/>
            <person name="Turkewitz A.P."/>
            <person name="Asai D.J."/>
            <person name="Wilkes D.E."/>
            <person name="Wang Y."/>
            <person name="Cai H."/>
            <person name="Collins K."/>
            <person name="Stewart B.A."/>
            <person name="Lee S.R."/>
            <person name="Wilamowska K."/>
            <person name="Weinberg Z."/>
            <person name="Ruzzo W.L."/>
            <person name="Wloga D."/>
            <person name="Gaertig J."/>
            <person name="Frankel J."/>
            <person name="Tsao C.-C."/>
            <person name="Gorovsky M.A."/>
            <person name="Keeling P.J."/>
            <person name="Waller R.F."/>
            <person name="Patron N.J."/>
            <person name="Cherry J.M."/>
            <person name="Stover N.A."/>
            <person name="Krieger C.J."/>
            <person name="del Toro C."/>
            <person name="Ryder H.F."/>
            <person name="Williamson S.C."/>
            <person name="Barbeau R.A."/>
            <person name="Hamilton E.P."/>
            <person name="Orias E."/>
        </authorList>
    </citation>
    <scope>NUCLEOTIDE SEQUENCE [LARGE SCALE GENOMIC DNA]</scope>
    <source>
        <strain evidence="4">SB210</strain>
    </source>
</reference>
<dbReference type="Gene3D" id="1.10.287.70">
    <property type="match status" value="1"/>
</dbReference>
<accession>Q228M8</accession>
<dbReference type="InterPro" id="IPR013099">
    <property type="entry name" value="K_chnl_dom"/>
</dbReference>
<evidence type="ECO:0000313" key="3">
    <source>
        <dbReference type="EMBL" id="EAR81745.2"/>
    </source>
</evidence>
<sequence length="177" mass="20880">MTTIGYGDIVPITDLERIYISIVSLISCGLFGYFISQIKEIVGEIQRKSETFNKKMQALNKLMNSRQLNKKITYQVIKYYEYLHKQSDYSLEEEGLRMIDDLPKSMSNCIKFEINHKYLYSQKIFSLNFMKPFLNELSLKIKLLKIGPDFKRHRQKSSNAYQFYINSGSEIEKTLKK</sequence>
<keyword evidence="1" id="KW-0472">Membrane</keyword>
<name>Q228M8_TETTS</name>
<dbReference type="Gene3D" id="1.10.287.630">
    <property type="entry name" value="Helix hairpin bin"/>
    <property type="match status" value="1"/>
</dbReference>
<dbReference type="PANTHER" id="PTHR10217:SF435">
    <property type="entry name" value="POTASSIUM VOLTAGE-GATED CHANNEL PROTEIN EAG"/>
    <property type="match status" value="1"/>
</dbReference>
<dbReference type="InterPro" id="IPR018490">
    <property type="entry name" value="cNMP-bd_dom_sf"/>
</dbReference>
<organism evidence="3 4">
    <name type="scientific">Tetrahymena thermophila (strain SB210)</name>
    <dbReference type="NCBI Taxonomy" id="312017"/>
    <lineage>
        <taxon>Eukaryota</taxon>
        <taxon>Sar</taxon>
        <taxon>Alveolata</taxon>
        <taxon>Ciliophora</taxon>
        <taxon>Intramacronucleata</taxon>
        <taxon>Oligohymenophorea</taxon>
        <taxon>Hymenostomatida</taxon>
        <taxon>Tetrahymenina</taxon>
        <taxon>Tetrahymenidae</taxon>
        <taxon>Tetrahymena</taxon>
    </lineage>
</organism>
<evidence type="ECO:0000259" key="2">
    <source>
        <dbReference type="Pfam" id="PF07885"/>
    </source>
</evidence>
<evidence type="ECO:0000313" key="4">
    <source>
        <dbReference type="Proteomes" id="UP000009168"/>
    </source>
</evidence>
<dbReference type="GO" id="GO:0005249">
    <property type="term" value="F:voltage-gated potassium channel activity"/>
    <property type="evidence" value="ECO:0007669"/>
    <property type="project" value="TreeGrafter"/>
</dbReference>
<dbReference type="GO" id="GO:0042391">
    <property type="term" value="P:regulation of membrane potential"/>
    <property type="evidence" value="ECO:0007669"/>
    <property type="project" value="TreeGrafter"/>
</dbReference>
<keyword evidence="1" id="KW-0812">Transmembrane</keyword>
<keyword evidence="1" id="KW-1133">Transmembrane helix</keyword>
<dbReference type="SUPFAM" id="SSF81324">
    <property type="entry name" value="Voltage-gated potassium channels"/>
    <property type="match status" value="1"/>
</dbReference>
<dbReference type="Proteomes" id="UP000009168">
    <property type="component" value="Unassembled WGS sequence"/>
</dbReference>
<dbReference type="RefSeq" id="XP_001029408.2">
    <property type="nucleotide sequence ID" value="XM_001029408.2"/>
</dbReference>
<dbReference type="GeneID" id="7845419"/>
<dbReference type="GO" id="GO:0005886">
    <property type="term" value="C:plasma membrane"/>
    <property type="evidence" value="ECO:0007669"/>
    <property type="project" value="TreeGrafter"/>
</dbReference>
<proteinExistence type="predicted"/>
<dbReference type="InParanoid" id="Q228M8"/>
<dbReference type="InterPro" id="IPR050818">
    <property type="entry name" value="KCNH_animal-type"/>
</dbReference>
<dbReference type="PANTHER" id="PTHR10217">
    <property type="entry name" value="VOLTAGE AND LIGAND GATED POTASSIUM CHANNEL"/>
    <property type="match status" value="1"/>
</dbReference>